<evidence type="ECO:0000313" key="2">
    <source>
        <dbReference type="EMBL" id="KIO16539.1"/>
    </source>
</evidence>
<name>A0A0C3Q2C5_9AGAM</name>
<feature type="non-terminal residue" evidence="2">
    <location>
        <position position="1"/>
    </location>
</feature>
<evidence type="ECO:0000313" key="3">
    <source>
        <dbReference type="EMBL" id="KIO17098.1"/>
    </source>
</evidence>
<dbReference type="OrthoDB" id="3353107at2759"/>
<feature type="non-terminal residue" evidence="2">
    <location>
        <position position="125"/>
    </location>
</feature>
<evidence type="ECO:0000259" key="1">
    <source>
        <dbReference type="Pfam" id="PF24764"/>
    </source>
</evidence>
<protein>
    <recommendedName>
        <fullName evidence="1">Integrase core domain-containing protein</fullName>
    </recommendedName>
</protein>
<dbReference type="EMBL" id="KN823430">
    <property type="protein sequence ID" value="KIO17098.1"/>
    <property type="molecule type" value="Genomic_DNA"/>
</dbReference>
<gene>
    <name evidence="2" type="ORF">M407DRAFT_44852</name>
    <name evidence="3" type="ORF">M407DRAFT_53467</name>
</gene>
<proteinExistence type="predicted"/>
<feature type="domain" description="Integrase core" evidence="1">
    <location>
        <begin position="1"/>
        <end position="117"/>
    </location>
</feature>
<dbReference type="HOGENOM" id="CLU_111205_1_0_1"/>
<dbReference type="EMBL" id="KN823539">
    <property type="protein sequence ID" value="KIO16539.1"/>
    <property type="molecule type" value="Genomic_DNA"/>
</dbReference>
<evidence type="ECO:0000313" key="4">
    <source>
        <dbReference type="Proteomes" id="UP000054248"/>
    </source>
</evidence>
<organism evidence="2 4">
    <name type="scientific">Tulasnella calospora MUT 4182</name>
    <dbReference type="NCBI Taxonomy" id="1051891"/>
    <lineage>
        <taxon>Eukaryota</taxon>
        <taxon>Fungi</taxon>
        <taxon>Dikarya</taxon>
        <taxon>Basidiomycota</taxon>
        <taxon>Agaricomycotina</taxon>
        <taxon>Agaricomycetes</taxon>
        <taxon>Cantharellales</taxon>
        <taxon>Tulasnellaceae</taxon>
        <taxon>Tulasnella</taxon>
    </lineage>
</organism>
<dbReference type="PANTHER" id="PTHR46791:SF5">
    <property type="entry name" value="CLR5 DOMAIN-CONTAINING PROTEIN-RELATED"/>
    <property type="match status" value="1"/>
</dbReference>
<dbReference type="Proteomes" id="UP000054248">
    <property type="component" value="Unassembled WGS sequence"/>
</dbReference>
<reference evidence="4" key="2">
    <citation type="submission" date="2015-01" db="EMBL/GenBank/DDBJ databases">
        <title>Evolutionary Origins and Diversification of the Mycorrhizal Mutualists.</title>
        <authorList>
            <consortium name="DOE Joint Genome Institute"/>
            <consortium name="Mycorrhizal Genomics Consortium"/>
            <person name="Kohler A."/>
            <person name="Kuo A."/>
            <person name="Nagy L.G."/>
            <person name="Floudas D."/>
            <person name="Copeland A."/>
            <person name="Barry K.W."/>
            <person name="Cichocki N."/>
            <person name="Veneault-Fourrey C."/>
            <person name="LaButti K."/>
            <person name="Lindquist E.A."/>
            <person name="Lipzen A."/>
            <person name="Lundell T."/>
            <person name="Morin E."/>
            <person name="Murat C."/>
            <person name="Riley R."/>
            <person name="Ohm R."/>
            <person name="Sun H."/>
            <person name="Tunlid A."/>
            <person name="Henrissat B."/>
            <person name="Grigoriev I.V."/>
            <person name="Hibbett D.S."/>
            <person name="Martin F."/>
        </authorList>
    </citation>
    <scope>NUCLEOTIDE SEQUENCE [LARGE SCALE GENOMIC DNA]</scope>
    <source>
        <strain evidence="3 4">MUT 4182</strain>
    </source>
</reference>
<accession>A0A0C3Q2C5</accession>
<dbReference type="AlphaFoldDB" id="A0A0C3Q2C5"/>
<keyword evidence="4" id="KW-1185">Reference proteome</keyword>
<dbReference type="Pfam" id="PF24764">
    <property type="entry name" value="rva_4"/>
    <property type="match status" value="1"/>
</dbReference>
<dbReference type="STRING" id="1051891.A0A0C3Q2C5"/>
<dbReference type="PANTHER" id="PTHR46791">
    <property type="entry name" value="EXPRESSED PROTEIN"/>
    <property type="match status" value="1"/>
</dbReference>
<reference evidence="2 4" key="1">
    <citation type="submission" date="2014-04" db="EMBL/GenBank/DDBJ databases">
        <authorList>
            <consortium name="DOE Joint Genome Institute"/>
            <person name="Kuo A."/>
            <person name="Girlanda M."/>
            <person name="Perotto S."/>
            <person name="Kohler A."/>
            <person name="Nagy L.G."/>
            <person name="Floudas D."/>
            <person name="Copeland A."/>
            <person name="Barry K.W."/>
            <person name="Cichocki N."/>
            <person name="Veneault-Fourrey C."/>
            <person name="LaButti K."/>
            <person name="Lindquist E.A."/>
            <person name="Lipzen A."/>
            <person name="Lundell T."/>
            <person name="Morin E."/>
            <person name="Murat C."/>
            <person name="Sun H."/>
            <person name="Tunlid A."/>
            <person name="Henrissat B."/>
            <person name="Grigoriev I.V."/>
            <person name="Hibbett D.S."/>
            <person name="Martin F."/>
            <person name="Nordberg H.P."/>
            <person name="Cantor M.N."/>
            <person name="Hua S.X."/>
        </authorList>
    </citation>
    <scope>NUCLEOTIDE SEQUENCE [LARGE SCALE GENOMIC DNA]</scope>
    <source>
        <strain evidence="2 4">MUT 4182</strain>
    </source>
</reference>
<reference evidence="2" key="3">
    <citation type="submission" date="2015-02" db="EMBL/GenBank/DDBJ databases">
        <title>Evolutionary Origins and Diversification of the Mycorrhizal Mutualists.</title>
        <authorList>
            <consortium name="DOE Joint Genome Institute"/>
            <consortium name="Mycorrhizal Genomics Consortium"/>
            <person name="Kohler A."/>
            <person name="Kuo A."/>
            <person name="Nagy L.G."/>
            <person name="Floudas D."/>
            <person name="Copeland A."/>
            <person name="Barry K.W."/>
            <person name="Cichocki N."/>
            <person name="Veneault-Fourrey C."/>
            <person name="LaButti K."/>
            <person name="Lindquist E.A."/>
            <person name="Lipzen A."/>
            <person name="Lundell T."/>
            <person name="Morin E."/>
            <person name="Murat C."/>
            <person name="Riley R."/>
            <person name="Ohm R."/>
            <person name="Sun H."/>
            <person name="Tunlid A."/>
            <person name="Henrissat B."/>
            <person name="Grigoriev I.V."/>
            <person name="Hibbett D.S."/>
            <person name="Martin F."/>
        </authorList>
    </citation>
    <scope>NUCLEOTIDE SEQUENCE</scope>
    <source>
        <strain evidence="2 4">MUT 4182</strain>
    </source>
</reference>
<dbReference type="InterPro" id="IPR058913">
    <property type="entry name" value="Integrase_dom_put"/>
</dbReference>
<sequence>VRGDRGGENVKVSLHMILHRGPNRASFMWGSSTHNTRIERLWVEVGTQFVRPWRAFFTRLERLHGLDPGNPHHLWLLHFIFLSEINQDADDFRRDWNLHPISTAGNRSPHDLFLLGQTEHGVYSE</sequence>